<feature type="non-terminal residue" evidence="2">
    <location>
        <position position="75"/>
    </location>
</feature>
<proteinExistence type="predicted"/>
<feature type="compositionally biased region" description="Polar residues" evidence="1">
    <location>
        <begin position="10"/>
        <end position="23"/>
    </location>
</feature>
<accession>A0A9P6B2A9</accession>
<dbReference type="Proteomes" id="UP000886523">
    <property type="component" value="Unassembled WGS sequence"/>
</dbReference>
<sequence length="75" mass="7891">MHSYSGYGLENQQSQAPLTSSARVTPWPDPVVADAPDGSTSTLPYHPPAPMLESHSAPVVAKGLVSLTFLTVDTI</sequence>
<reference evidence="2" key="1">
    <citation type="journal article" date="2020" name="Nat. Commun.">
        <title>Large-scale genome sequencing of mycorrhizal fungi provides insights into the early evolution of symbiotic traits.</title>
        <authorList>
            <person name="Miyauchi S."/>
            <person name="Kiss E."/>
            <person name="Kuo A."/>
            <person name="Drula E."/>
            <person name="Kohler A."/>
            <person name="Sanchez-Garcia M."/>
            <person name="Morin E."/>
            <person name="Andreopoulos B."/>
            <person name="Barry K.W."/>
            <person name="Bonito G."/>
            <person name="Buee M."/>
            <person name="Carver A."/>
            <person name="Chen C."/>
            <person name="Cichocki N."/>
            <person name="Clum A."/>
            <person name="Culley D."/>
            <person name="Crous P.W."/>
            <person name="Fauchery L."/>
            <person name="Girlanda M."/>
            <person name="Hayes R.D."/>
            <person name="Keri Z."/>
            <person name="LaButti K."/>
            <person name="Lipzen A."/>
            <person name="Lombard V."/>
            <person name="Magnuson J."/>
            <person name="Maillard F."/>
            <person name="Murat C."/>
            <person name="Nolan M."/>
            <person name="Ohm R.A."/>
            <person name="Pangilinan J."/>
            <person name="Pereira M.F."/>
            <person name="Perotto S."/>
            <person name="Peter M."/>
            <person name="Pfister S."/>
            <person name="Riley R."/>
            <person name="Sitrit Y."/>
            <person name="Stielow J.B."/>
            <person name="Szollosi G."/>
            <person name="Zifcakova L."/>
            <person name="Stursova M."/>
            <person name="Spatafora J.W."/>
            <person name="Tedersoo L."/>
            <person name="Vaario L.M."/>
            <person name="Yamada A."/>
            <person name="Yan M."/>
            <person name="Wang P."/>
            <person name="Xu J."/>
            <person name="Bruns T."/>
            <person name="Baldrian P."/>
            <person name="Vilgalys R."/>
            <person name="Dunand C."/>
            <person name="Henrissat B."/>
            <person name="Grigoriev I.V."/>
            <person name="Hibbett D."/>
            <person name="Nagy L.G."/>
            <person name="Martin F.M."/>
        </authorList>
    </citation>
    <scope>NUCLEOTIDE SEQUENCE</scope>
    <source>
        <strain evidence="2">UP504</strain>
    </source>
</reference>
<evidence type="ECO:0000313" key="2">
    <source>
        <dbReference type="EMBL" id="KAF9516343.1"/>
    </source>
</evidence>
<dbReference type="EMBL" id="MU128940">
    <property type="protein sequence ID" value="KAF9516343.1"/>
    <property type="molecule type" value="Genomic_DNA"/>
</dbReference>
<evidence type="ECO:0000313" key="3">
    <source>
        <dbReference type="Proteomes" id="UP000886523"/>
    </source>
</evidence>
<organism evidence="2 3">
    <name type="scientific">Hydnum rufescens UP504</name>
    <dbReference type="NCBI Taxonomy" id="1448309"/>
    <lineage>
        <taxon>Eukaryota</taxon>
        <taxon>Fungi</taxon>
        <taxon>Dikarya</taxon>
        <taxon>Basidiomycota</taxon>
        <taxon>Agaricomycotina</taxon>
        <taxon>Agaricomycetes</taxon>
        <taxon>Cantharellales</taxon>
        <taxon>Hydnaceae</taxon>
        <taxon>Hydnum</taxon>
    </lineage>
</organism>
<protein>
    <submittedName>
        <fullName evidence="2">Uncharacterized protein</fullName>
    </submittedName>
</protein>
<dbReference type="AlphaFoldDB" id="A0A9P6B2A9"/>
<gene>
    <name evidence="2" type="ORF">BS47DRAFT_1340957</name>
</gene>
<name>A0A9P6B2A9_9AGAM</name>
<evidence type="ECO:0000256" key="1">
    <source>
        <dbReference type="SAM" id="MobiDB-lite"/>
    </source>
</evidence>
<keyword evidence="3" id="KW-1185">Reference proteome</keyword>
<comment type="caution">
    <text evidence="2">The sequence shown here is derived from an EMBL/GenBank/DDBJ whole genome shotgun (WGS) entry which is preliminary data.</text>
</comment>
<feature type="region of interest" description="Disordered" evidence="1">
    <location>
        <begin position="1"/>
        <end position="49"/>
    </location>
</feature>